<protein>
    <submittedName>
        <fullName evidence="1">Heavy-metal-associated domain-containing protein</fullName>
    </submittedName>
</protein>
<gene>
    <name evidence="1" type="ORF">ABVV53_04050</name>
</gene>
<proteinExistence type="predicted"/>
<evidence type="ECO:0000313" key="1">
    <source>
        <dbReference type="EMBL" id="MET1754633.1"/>
    </source>
</evidence>
<dbReference type="EMBL" id="JBEWLY010000008">
    <property type="protein sequence ID" value="MET1754633.1"/>
    <property type="molecule type" value="Genomic_DNA"/>
</dbReference>
<sequence length="429" mass="45605">MMTTAIPHKNLRKRIAEAGPRAKAAIVMCSFATLALAGFGAARLTAQVEGDRGIPPVANSEDIQVNGIEVDVAGKSGEEARIEGWKQAQKTAWEKLNGPVMSTEAIDAMVTAVVIEREQIGPRRYVARLGVVFDRAKAGQYVGGGEGGGMQSAPMLVLPILYSGGTRQVFEVRTAWQKAWAEFQASGSPVDYVRPTGLGGESLILTAGQPGRRSRLWWRNILDQFNAADVVVPVAKLERQWPGGPVRGTFTARFGPDNEALESFTLTARDDEHLPQMLAQAVVRMDAIYRDALMRGQLVPDPTLMSGSIAFDQALGELRTRLKEREIRTAPPPTAPAPAATITSEPVPAAEIQNVTVQFVSPDAAAVDAALSAVRGAPGVQNALTTSLAIGGTSVMRVSVAGDTAALIAALRSRGWQVAANGNVLRISR</sequence>
<comment type="caution">
    <text evidence="1">The sequence shown here is derived from an EMBL/GenBank/DDBJ whole genome shotgun (WGS) entry which is preliminary data.</text>
</comment>
<reference evidence="1 2" key="1">
    <citation type="submission" date="2024-07" db="EMBL/GenBank/DDBJ databases">
        <title>Novosphingobium kalidii RD2P27.</title>
        <authorList>
            <person name="Sun J.-Q."/>
        </authorList>
    </citation>
    <scope>NUCLEOTIDE SEQUENCE [LARGE SCALE GENOMIC DNA]</scope>
    <source>
        <strain evidence="1 2">RD2P27</strain>
    </source>
</reference>
<accession>A0ABV2CYI9</accession>
<evidence type="ECO:0000313" key="2">
    <source>
        <dbReference type="Proteomes" id="UP001548713"/>
    </source>
</evidence>
<keyword evidence="2" id="KW-1185">Reference proteome</keyword>
<dbReference type="Proteomes" id="UP001548713">
    <property type="component" value="Unassembled WGS sequence"/>
</dbReference>
<name>A0ABV2CYI9_9SPHN</name>
<organism evidence="1 2">
    <name type="scientific">Novosphingobium kalidii</name>
    <dbReference type="NCBI Taxonomy" id="3230299"/>
    <lineage>
        <taxon>Bacteria</taxon>
        <taxon>Pseudomonadati</taxon>
        <taxon>Pseudomonadota</taxon>
        <taxon>Alphaproteobacteria</taxon>
        <taxon>Sphingomonadales</taxon>
        <taxon>Sphingomonadaceae</taxon>
        <taxon>Novosphingobium</taxon>
    </lineage>
</organism>